<accession>A0A2U3N5I6</accession>
<dbReference type="EMBL" id="FTRV01000008">
    <property type="protein sequence ID" value="SPM26664.1"/>
    <property type="molecule type" value="Genomic_DNA"/>
</dbReference>
<dbReference type="AlphaFoldDB" id="A0A2U3N5I6"/>
<proteinExistence type="predicted"/>
<sequence>LGQTVFRGVFRRGFGERPQAREQVGSLDIGNSGFPEQCRTHLCAALDVLGELPHAVEPEVVLKVAPDTGQMLPNGDSYPTQLGFVSDARLHQHLRCVNGAQRQDDLSVDGHPMHRAAMNDLDPGSPVAVEDHTRDQRVRDHGQVRLLQMRGRVSAKHREALFVAPAQIGHGCTAALLHQGSVGALIGGNTNGSGRLQRRRGERMRPRCRLHKHRPTPAPMIWLAAAAPVLNPPIEIANWPVSPTRLARFGSVVVPVAPVSSRPDHQVDAGPAAKHLAHRKRDRPAMKPRIRLGDESPIAFAAKVSWPLACVGHTGNVVAAAGLQK</sequence>
<organism evidence="2 3">
    <name type="scientific">Mycobacterium terramassiliense</name>
    <dbReference type="NCBI Taxonomy" id="1841859"/>
    <lineage>
        <taxon>Bacteria</taxon>
        <taxon>Bacillati</taxon>
        <taxon>Actinomycetota</taxon>
        <taxon>Actinomycetes</taxon>
        <taxon>Mycobacteriales</taxon>
        <taxon>Mycobacteriaceae</taxon>
        <taxon>Mycobacterium</taxon>
    </lineage>
</organism>
<dbReference type="Proteomes" id="UP000241595">
    <property type="component" value="Unassembled WGS sequence"/>
</dbReference>
<evidence type="ECO:0000256" key="1">
    <source>
        <dbReference type="SAM" id="MobiDB-lite"/>
    </source>
</evidence>
<dbReference type="STRING" id="1841859.GCA_900157385_00133"/>
<protein>
    <submittedName>
        <fullName evidence="2">Mycobacterium terramassiliense ORFan</fullName>
    </submittedName>
</protein>
<evidence type="ECO:0000313" key="2">
    <source>
        <dbReference type="EMBL" id="SPM26664.1"/>
    </source>
</evidence>
<feature type="region of interest" description="Disordered" evidence="1">
    <location>
        <begin position="260"/>
        <end position="287"/>
    </location>
</feature>
<reference evidence="2 3" key="1">
    <citation type="submission" date="2017-01" db="EMBL/GenBank/DDBJ databases">
        <authorList>
            <consortium name="Urmite Genomes"/>
        </authorList>
    </citation>
    <scope>NUCLEOTIDE SEQUENCE [LARGE SCALE GENOMIC DNA]</scope>
    <source>
        <strain evidence="2 3">AB308</strain>
    </source>
</reference>
<feature type="compositionally biased region" description="Basic residues" evidence="1">
    <location>
        <begin position="275"/>
        <end position="287"/>
    </location>
</feature>
<evidence type="ECO:0000313" key="3">
    <source>
        <dbReference type="Proteomes" id="UP000241595"/>
    </source>
</evidence>
<name>A0A2U3N5I6_9MYCO</name>
<feature type="non-terminal residue" evidence="2">
    <location>
        <position position="1"/>
    </location>
</feature>
<keyword evidence="3" id="KW-1185">Reference proteome</keyword>
<gene>
    <name evidence="2" type="ORF">MTAB308_139</name>
</gene>